<dbReference type="PANTHER" id="PTHR32361">
    <property type="entry name" value="FERRIC/CUPRIC REDUCTASE TRANSMEMBRANE COMPONENT"/>
    <property type="match status" value="1"/>
</dbReference>
<feature type="domain" description="Ferric oxidoreductase" evidence="10">
    <location>
        <begin position="91"/>
        <end position="199"/>
    </location>
</feature>
<keyword evidence="5 9" id="KW-1133">Transmembrane helix</keyword>
<proteinExistence type="predicted"/>
<dbReference type="InterPro" id="IPR013121">
    <property type="entry name" value="Fe_red_NAD-bd_6"/>
</dbReference>
<keyword evidence="8 9" id="KW-0472">Membrane</keyword>
<evidence type="ECO:0000259" key="10">
    <source>
        <dbReference type="Pfam" id="PF01794"/>
    </source>
</evidence>
<keyword evidence="14" id="KW-1185">Reference proteome</keyword>
<evidence type="ECO:0000256" key="6">
    <source>
        <dbReference type="ARBA" id="ARBA00023002"/>
    </source>
</evidence>
<evidence type="ECO:0000256" key="5">
    <source>
        <dbReference type="ARBA" id="ARBA00022989"/>
    </source>
</evidence>
<accession>A0A4Z1L0P6</accession>
<dbReference type="Proteomes" id="UP000297280">
    <property type="component" value="Unassembled WGS sequence"/>
</dbReference>
<dbReference type="AlphaFoldDB" id="A0A4Z1L0P6"/>
<comment type="subcellular location">
    <subcellularLocation>
        <location evidence="1">Membrane</location>
        <topology evidence="1">Multi-pass membrane protein</topology>
    </subcellularLocation>
</comment>
<evidence type="ECO:0008006" key="15">
    <source>
        <dbReference type="Google" id="ProtNLM"/>
    </source>
</evidence>
<feature type="transmembrane region" description="Helical" evidence="9">
    <location>
        <begin position="6"/>
        <end position="25"/>
    </location>
</feature>
<dbReference type="Pfam" id="PF01794">
    <property type="entry name" value="Ferric_reduct"/>
    <property type="match status" value="1"/>
</dbReference>
<evidence type="ECO:0000256" key="8">
    <source>
        <dbReference type="ARBA" id="ARBA00023136"/>
    </source>
</evidence>
<evidence type="ECO:0000256" key="7">
    <source>
        <dbReference type="ARBA" id="ARBA00023065"/>
    </source>
</evidence>
<evidence type="ECO:0000256" key="9">
    <source>
        <dbReference type="SAM" id="Phobius"/>
    </source>
</evidence>
<keyword evidence="3 9" id="KW-0812">Transmembrane</keyword>
<feature type="transmembrane region" description="Helical" evidence="9">
    <location>
        <begin position="184"/>
        <end position="201"/>
    </location>
</feature>
<dbReference type="InterPro" id="IPR039261">
    <property type="entry name" value="FNR_nucleotide-bd"/>
</dbReference>
<dbReference type="Pfam" id="PF08030">
    <property type="entry name" value="NAD_binding_6"/>
    <property type="match status" value="1"/>
</dbReference>
<feature type="transmembrane region" description="Helical" evidence="9">
    <location>
        <begin position="86"/>
        <end position="106"/>
    </location>
</feature>
<dbReference type="InterPro" id="IPR051410">
    <property type="entry name" value="Ferric/Cupric_Reductase"/>
</dbReference>
<dbReference type="InterPro" id="IPR013112">
    <property type="entry name" value="FAD-bd_8"/>
</dbReference>
<dbReference type="GO" id="GO:0006879">
    <property type="term" value="P:intracellular iron ion homeostasis"/>
    <property type="evidence" value="ECO:0007669"/>
    <property type="project" value="TreeGrafter"/>
</dbReference>
<gene>
    <name evidence="13" type="ORF">BPOR_0067g00060</name>
</gene>
<reference evidence="13 14" key="1">
    <citation type="submission" date="2017-12" db="EMBL/GenBank/DDBJ databases">
        <title>Comparative genomics of Botrytis spp.</title>
        <authorList>
            <person name="Valero-Jimenez C.A."/>
            <person name="Tapia P."/>
            <person name="Veloso J."/>
            <person name="Silva-Moreno E."/>
            <person name="Staats M."/>
            <person name="Valdes J.H."/>
            <person name="Van Kan J.A.L."/>
        </authorList>
    </citation>
    <scope>NUCLEOTIDE SEQUENCE [LARGE SCALE GENOMIC DNA]</scope>
    <source>
        <strain evidence="13 14">MUCL3349</strain>
    </source>
</reference>
<name>A0A4Z1L0P6_9HELO</name>
<evidence type="ECO:0000259" key="12">
    <source>
        <dbReference type="Pfam" id="PF08030"/>
    </source>
</evidence>
<comment type="caution">
    <text evidence="13">The sequence shown here is derived from an EMBL/GenBank/DDBJ whole genome shotgun (WGS) entry which is preliminary data.</text>
</comment>
<dbReference type="EMBL" id="PQXO01000067">
    <property type="protein sequence ID" value="TGO90364.1"/>
    <property type="molecule type" value="Genomic_DNA"/>
</dbReference>
<evidence type="ECO:0000256" key="1">
    <source>
        <dbReference type="ARBA" id="ARBA00004141"/>
    </source>
</evidence>
<dbReference type="Gene3D" id="3.40.50.80">
    <property type="entry name" value="Nucleotide-binding domain of ferredoxin-NADP reductase (FNR) module"/>
    <property type="match status" value="1"/>
</dbReference>
<feature type="domain" description="FAD-binding 8" evidence="11">
    <location>
        <begin position="273"/>
        <end position="347"/>
    </location>
</feature>
<keyword evidence="2" id="KW-0813">Transport</keyword>
<dbReference type="STRING" id="87229.A0A4Z1L0P6"/>
<dbReference type="PANTHER" id="PTHR32361:SF26">
    <property type="entry name" value="FAD-BINDING 8 DOMAIN-CONTAINING PROTEIN-RELATED"/>
    <property type="match status" value="1"/>
</dbReference>
<organism evidence="13 14">
    <name type="scientific">Botrytis porri</name>
    <dbReference type="NCBI Taxonomy" id="87229"/>
    <lineage>
        <taxon>Eukaryota</taxon>
        <taxon>Fungi</taxon>
        <taxon>Dikarya</taxon>
        <taxon>Ascomycota</taxon>
        <taxon>Pezizomycotina</taxon>
        <taxon>Leotiomycetes</taxon>
        <taxon>Helotiales</taxon>
        <taxon>Sclerotiniaceae</taxon>
        <taxon>Botrytis</taxon>
    </lineage>
</organism>
<keyword evidence="4" id="KW-0249">Electron transport</keyword>
<feature type="transmembrane region" description="Helical" evidence="9">
    <location>
        <begin position="157"/>
        <end position="177"/>
    </location>
</feature>
<keyword evidence="7" id="KW-0406">Ion transport</keyword>
<dbReference type="GO" id="GO:0015677">
    <property type="term" value="P:copper ion import"/>
    <property type="evidence" value="ECO:0007669"/>
    <property type="project" value="TreeGrafter"/>
</dbReference>
<dbReference type="OrthoDB" id="4494341at2759"/>
<dbReference type="Pfam" id="PF08022">
    <property type="entry name" value="FAD_binding_8"/>
    <property type="match status" value="1"/>
</dbReference>
<protein>
    <recommendedName>
        <fullName evidence="15">FAD-binding FR-type domain-containing protein</fullName>
    </recommendedName>
</protein>
<feature type="domain" description="Ferric reductase NAD binding" evidence="12">
    <location>
        <begin position="354"/>
        <end position="436"/>
    </location>
</feature>
<feature type="transmembrane region" description="Helical" evidence="9">
    <location>
        <begin position="60"/>
        <end position="80"/>
    </location>
</feature>
<dbReference type="GO" id="GO:0000293">
    <property type="term" value="F:ferric-chelate reductase activity"/>
    <property type="evidence" value="ECO:0007669"/>
    <property type="project" value="UniProtKB-ARBA"/>
</dbReference>
<evidence type="ECO:0000313" key="14">
    <source>
        <dbReference type="Proteomes" id="UP000297280"/>
    </source>
</evidence>
<evidence type="ECO:0000259" key="11">
    <source>
        <dbReference type="Pfam" id="PF08022"/>
    </source>
</evidence>
<dbReference type="CDD" id="cd06186">
    <property type="entry name" value="NOX_Duox_like_FAD_NADP"/>
    <property type="match status" value="1"/>
</dbReference>
<sequence>MNLTQWYAISLAATVVLLIIYRIGYIGSTFLMARFQVLALRHFIYPLLVQRRYWTGVTRLQGLLVGGYLGINGFCMGLGVKTMSDVISRAGIMASVNIVPLFLGGRTNTLANFIGISIHSYYIAHHWIGRVVIVQSLLHVGFAIAAGQPWTFNSSQISGISAASALSLLLITSLFFLRRLMFEVFLKIHFLLAFVVIIALMEHVVHLGLTRSMFPIIALSLWSLNAIMRWGKTFYDNVGGVGSSSIPQADIFHYYDDSKTRTVSAIRLTVLLKRPMKIHPGQYMYLFLSDMGVRRRFQAHPFVIAWWDDSMKATKLSFLIKPSNGLTSDLIGRGSIRRVVMDGPYGKDLRLEDFENVILVAKGIGIAGIIPYVRSLTYRRVNKDKSHESYRRGLLTRKIDLYWILEDNCQQDWISDWLVDLQMRDSEKIFLNCTCFYPHRMLKPPPIVEDAHWRFVEQQQPIPIIEGFITKQVQRSAGRSKVAVCGTSGFTHVLRNIVIETLKEYDDVEFAEVEYQPHGVHHVHSGVTSKSWDQIELEAIKFPTRFNTRGRRLQRSQLEYTNNHTRSRKRSARRSSRNDRLIEWRSGASDQLETLEEADERADDEVQDWKKMDVREIV</sequence>
<feature type="transmembrane region" description="Helical" evidence="9">
    <location>
        <begin position="127"/>
        <end position="145"/>
    </location>
</feature>
<dbReference type="InterPro" id="IPR013130">
    <property type="entry name" value="Fe3_Rdtase_TM_dom"/>
</dbReference>
<dbReference type="GO" id="GO:0006826">
    <property type="term" value="P:iron ion transport"/>
    <property type="evidence" value="ECO:0007669"/>
    <property type="project" value="TreeGrafter"/>
</dbReference>
<evidence type="ECO:0000256" key="2">
    <source>
        <dbReference type="ARBA" id="ARBA00022448"/>
    </source>
</evidence>
<dbReference type="GO" id="GO:0005886">
    <property type="term" value="C:plasma membrane"/>
    <property type="evidence" value="ECO:0007669"/>
    <property type="project" value="TreeGrafter"/>
</dbReference>
<dbReference type="SUPFAM" id="SSF52343">
    <property type="entry name" value="Ferredoxin reductase-like, C-terminal NADP-linked domain"/>
    <property type="match status" value="1"/>
</dbReference>
<keyword evidence="6" id="KW-0560">Oxidoreductase</keyword>
<evidence type="ECO:0000313" key="13">
    <source>
        <dbReference type="EMBL" id="TGO90364.1"/>
    </source>
</evidence>
<evidence type="ECO:0000256" key="3">
    <source>
        <dbReference type="ARBA" id="ARBA00022692"/>
    </source>
</evidence>
<evidence type="ECO:0000256" key="4">
    <source>
        <dbReference type="ARBA" id="ARBA00022982"/>
    </source>
</evidence>